<dbReference type="InterPro" id="IPR019536">
    <property type="entry name" value="USHBP1_PDZ-bd"/>
</dbReference>
<feature type="compositionally biased region" description="Low complexity" evidence="1">
    <location>
        <begin position="289"/>
        <end position="306"/>
    </location>
</feature>
<evidence type="ECO:0000256" key="1">
    <source>
        <dbReference type="SAM" id="MobiDB-lite"/>
    </source>
</evidence>
<evidence type="ECO:0000259" key="2">
    <source>
        <dbReference type="Pfam" id="PF10506"/>
    </source>
</evidence>
<dbReference type="Proteomes" id="UP000311919">
    <property type="component" value="Unassembled WGS sequence"/>
</dbReference>
<dbReference type="EMBL" id="SKCS01000200">
    <property type="protein sequence ID" value="TNN13079.1"/>
    <property type="molecule type" value="Genomic_DNA"/>
</dbReference>
<dbReference type="AlphaFoldDB" id="A0A4Z2D9H2"/>
<accession>A0A4Z2D9H2</accession>
<sequence length="846" mass="93428">MHLIPSSHQPYAIVPLSNSSICSSDEHDVLPITTSATANTIGQQQIPSMNHFNLHTLKSFRQQAEFLAYSILDRYETSDSGGYERILPRSLSNSVNTNIGNLNVTATITSVAPLVTNTNLSLLNNENHQQNAIQSPTSPGICSIQSAVASSNGLLDNHNYNVTTTMNNNNNSIYANSWYVSLNRAKMNAAQQSTNMNQSQHQQLPSIPFNGSIPSVINYQQHQHNNNMRLNNSLHFIHNPRSFLKPAFQGNTNQNMTSGTSGIGGDNGGGCGWETPDSGAGSSSINEISSQQQQQQLHSQQSQQHPSLLLSSSASSLLFGHYYQTYGGVVSNNPTNNNNIISSKLITHSDLHLFNSVLDNLPPLWTLLSKTSTSFYESDLDSSDSSDAPGNFIKSTDLSTHITHNNGCGQPLPQPPPLPHLHNHNYMQLSNWSRIEERKLRTIYCQLIHTYKRLKSMLIDLPSSDQLLTINDTDGRGVETTSSIGPTTGDDNENCKLSTNGSIQQQSTSFNSLCKLPMTVVLENSVLLQELCCVKEECADLKVRVYLLEKELRANRLTLESRAAAERALRAHLDALLTEQNNRQLNSSNDIQKENYTTTTTTTTTQSFLGSNQHETVLLRGQVKNLLQALEALRSSTEIQQVQSEELVNDLKRANSALITAFDKVKRKYTTRIKKLEEQLNSLQSMQSTCSNSSIGKTVPQTMLNTANIHNTTISTTITTTTTTTTSTNNNNHVNNTLDLSKTSSIVNNMHNLNKNIQIHSGIYPNNSSIQQTSTTHSLNRPSFIDYNCELSSIPTSCIPPIPLHHHQPQQQQTTKVNTSQLGTIHQHSSTNLVQSINSKHLPIHH</sequence>
<keyword evidence="4" id="KW-1185">Reference proteome</keyword>
<dbReference type="Pfam" id="PF10506">
    <property type="entry name" value="USHBP1_PDZ-bd"/>
    <property type="match status" value="1"/>
</dbReference>
<feature type="region of interest" description="Disordered" evidence="1">
    <location>
        <begin position="245"/>
        <end position="306"/>
    </location>
</feature>
<feature type="compositionally biased region" description="Polar residues" evidence="1">
    <location>
        <begin position="249"/>
        <end position="258"/>
    </location>
</feature>
<evidence type="ECO:0000313" key="4">
    <source>
        <dbReference type="Proteomes" id="UP000311919"/>
    </source>
</evidence>
<name>A0A4Z2D9H2_SCHJA</name>
<gene>
    <name evidence="3" type="ORF">EWB00_003202</name>
</gene>
<dbReference type="InterPro" id="IPR040171">
    <property type="entry name" value="USBP1-like"/>
</dbReference>
<dbReference type="PANTHER" id="PTHR23347:SF6">
    <property type="entry name" value="FI17904P1"/>
    <property type="match status" value="1"/>
</dbReference>
<evidence type="ECO:0000313" key="3">
    <source>
        <dbReference type="EMBL" id="TNN13079.1"/>
    </source>
</evidence>
<reference evidence="3 4" key="1">
    <citation type="submission" date="2019-03" db="EMBL/GenBank/DDBJ databases">
        <title>An improved genome assembly of the fluke Schistosoma japonicum.</title>
        <authorList>
            <person name="Hu W."/>
            <person name="Luo F."/>
            <person name="Yin M."/>
            <person name="Mo X."/>
            <person name="Sun C."/>
            <person name="Wu Q."/>
            <person name="Zhu B."/>
            <person name="Xiang M."/>
            <person name="Wang J."/>
            <person name="Wang Y."/>
            <person name="Zhang T."/>
            <person name="Xu B."/>
            <person name="Zheng H."/>
            <person name="Feng Z."/>
        </authorList>
    </citation>
    <scope>NUCLEOTIDE SEQUENCE [LARGE SCALE GENOMIC DNA]</scope>
    <source>
        <strain evidence="3">HuSjv2</strain>
        <tissue evidence="3">Worms</tissue>
    </source>
</reference>
<feature type="domain" description="Harmonin-binding protein USHBP1 PDZ-binding" evidence="2">
    <location>
        <begin position="619"/>
        <end position="683"/>
    </location>
</feature>
<dbReference type="PANTHER" id="PTHR23347">
    <property type="entry name" value="COLORECTAL MUTANT CANCER PROTEIN MCC PROTEIN -RELATED"/>
    <property type="match status" value="1"/>
</dbReference>
<organism evidence="3 4">
    <name type="scientific">Schistosoma japonicum</name>
    <name type="common">Blood fluke</name>
    <dbReference type="NCBI Taxonomy" id="6182"/>
    <lineage>
        <taxon>Eukaryota</taxon>
        <taxon>Metazoa</taxon>
        <taxon>Spiralia</taxon>
        <taxon>Lophotrochozoa</taxon>
        <taxon>Platyhelminthes</taxon>
        <taxon>Trematoda</taxon>
        <taxon>Digenea</taxon>
        <taxon>Strigeidida</taxon>
        <taxon>Schistosomatoidea</taxon>
        <taxon>Schistosomatidae</taxon>
        <taxon>Schistosoma</taxon>
    </lineage>
</organism>
<proteinExistence type="predicted"/>
<comment type="caution">
    <text evidence="3">The sequence shown here is derived from an EMBL/GenBank/DDBJ whole genome shotgun (WGS) entry which is preliminary data.</text>
</comment>
<protein>
    <submittedName>
        <fullName evidence="3">Colorectal mutant cancer isoform 2</fullName>
    </submittedName>
</protein>
<dbReference type="OrthoDB" id="6256369at2759"/>
<feature type="compositionally biased region" description="Gly residues" evidence="1">
    <location>
        <begin position="261"/>
        <end position="272"/>
    </location>
</feature>